<dbReference type="EMBL" id="FZOH01000002">
    <property type="protein sequence ID" value="SNS14738.1"/>
    <property type="molecule type" value="Genomic_DNA"/>
</dbReference>
<evidence type="ECO:0000256" key="2">
    <source>
        <dbReference type="ARBA" id="ARBA00022630"/>
    </source>
</evidence>
<dbReference type="Gene3D" id="3.10.20.30">
    <property type="match status" value="1"/>
</dbReference>
<dbReference type="PROSITE" id="PS51085">
    <property type="entry name" value="2FE2S_FER_2"/>
    <property type="match status" value="1"/>
</dbReference>
<evidence type="ECO:0000313" key="12">
    <source>
        <dbReference type="EMBL" id="SNS14738.1"/>
    </source>
</evidence>
<dbReference type="PANTHER" id="PTHR47354">
    <property type="entry name" value="NADH OXIDOREDUCTASE HCR"/>
    <property type="match status" value="1"/>
</dbReference>
<dbReference type="Pfam" id="PF00111">
    <property type="entry name" value="Fer2"/>
    <property type="match status" value="1"/>
</dbReference>
<evidence type="ECO:0000256" key="5">
    <source>
        <dbReference type="ARBA" id="ARBA00022827"/>
    </source>
</evidence>
<evidence type="ECO:0000256" key="9">
    <source>
        <dbReference type="SAM" id="MobiDB-lite"/>
    </source>
</evidence>
<evidence type="ECO:0000256" key="4">
    <source>
        <dbReference type="ARBA" id="ARBA00022723"/>
    </source>
</evidence>
<evidence type="ECO:0000259" key="11">
    <source>
        <dbReference type="PROSITE" id="PS51384"/>
    </source>
</evidence>
<dbReference type="PANTHER" id="PTHR47354:SF6">
    <property type="entry name" value="NADH OXIDOREDUCTASE HCR"/>
    <property type="match status" value="1"/>
</dbReference>
<keyword evidence="4" id="KW-0479">Metal-binding</keyword>
<dbReference type="SUPFAM" id="SSF63380">
    <property type="entry name" value="Riboflavin synthase domain-like"/>
    <property type="match status" value="1"/>
</dbReference>
<comment type="cofactor">
    <cofactor evidence="1">
        <name>FAD</name>
        <dbReference type="ChEBI" id="CHEBI:57692"/>
    </cofactor>
</comment>
<dbReference type="Gene3D" id="2.40.30.10">
    <property type="entry name" value="Translation factors"/>
    <property type="match status" value="1"/>
</dbReference>
<keyword evidence="8" id="KW-0411">Iron-sulfur</keyword>
<dbReference type="InterPro" id="IPR001433">
    <property type="entry name" value="OxRdtase_FAD/NAD-bd"/>
</dbReference>
<dbReference type="Gene3D" id="3.40.50.80">
    <property type="entry name" value="Nucleotide-binding domain of ferredoxin-NADP reductase (FNR) module"/>
    <property type="match status" value="1"/>
</dbReference>
<dbReference type="OrthoDB" id="9796486at2"/>
<evidence type="ECO:0000259" key="10">
    <source>
        <dbReference type="PROSITE" id="PS51085"/>
    </source>
</evidence>
<dbReference type="PRINTS" id="PR00410">
    <property type="entry name" value="PHEHYDRXLASE"/>
</dbReference>
<evidence type="ECO:0000256" key="6">
    <source>
        <dbReference type="ARBA" id="ARBA00023002"/>
    </source>
</evidence>
<dbReference type="SUPFAM" id="SSF52343">
    <property type="entry name" value="Ferredoxin reductase-like, C-terminal NADP-linked domain"/>
    <property type="match status" value="1"/>
</dbReference>
<evidence type="ECO:0000313" key="13">
    <source>
        <dbReference type="Proteomes" id="UP000198386"/>
    </source>
</evidence>
<dbReference type="PROSITE" id="PS51384">
    <property type="entry name" value="FAD_FR"/>
    <property type="match status" value="1"/>
</dbReference>
<dbReference type="InterPro" id="IPR001041">
    <property type="entry name" value="2Fe-2S_ferredoxin-type"/>
</dbReference>
<dbReference type="InterPro" id="IPR012675">
    <property type="entry name" value="Beta-grasp_dom_sf"/>
</dbReference>
<dbReference type="Pfam" id="PF00175">
    <property type="entry name" value="NAD_binding_1"/>
    <property type="match status" value="1"/>
</dbReference>
<keyword evidence="7" id="KW-0408">Iron</keyword>
<dbReference type="InterPro" id="IPR008333">
    <property type="entry name" value="Cbr1-like_FAD-bd_dom"/>
</dbReference>
<dbReference type="InterPro" id="IPR050415">
    <property type="entry name" value="MRET"/>
</dbReference>
<reference evidence="13" key="1">
    <citation type="submission" date="2017-06" db="EMBL/GenBank/DDBJ databases">
        <authorList>
            <person name="Varghese N."/>
            <person name="Submissions S."/>
        </authorList>
    </citation>
    <scope>NUCLEOTIDE SEQUENCE [LARGE SCALE GENOMIC DNA]</scope>
    <source>
        <strain evidence="13">DSM 45423</strain>
    </source>
</reference>
<evidence type="ECO:0000256" key="3">
    <source>
        <dbReference type="ARBA" id="ARBA00022714"/>
    </source>
</evidence>
<proteinExistence type="predicted"/>
<dbReference type="CDD" id="cd00207">
    <property type="entry name" value="fer2"/>
    <property type="match status" value="1"/>
</dbReference>
<dbReference type="InterPro" id="IPR039261">
    <property type="entry name" value="FNR_nucleotide-bd"/>
</dbReference>
<dbReference type="PROSITE" id="PS00197">
    <property type="entry name" value="2FE2S_FER_1"/>
    <property type="match status" value="1"/>
</dbReference>
<organism evidence="12 13">
    <name type="scientific">Geodermatophilus saharensis</name>
    <dbReference type="NCBI Taxonomy" id="1137994"/>
    <lineage>
        <taxon>Bacteria</taxon>
        <taxon>Bacillati</taxon>
        <taxon>Actinomycetota</taxon>
        <taxon>Actinomycetes</taxon>
        <taxon>Geodermatophilales</taxon>
        <taxon>Geodermatophilaceae</taxon>
        <taxon>Geodermatophilus</taxon>
    </lineage>
</organism>
<protein>
    <submittedName>
        <fullName evidence="12">Ferredoxin-NADP reductase</fullName>
    </submittedName>
</protein>
<keyword evidence="3" id="KW-0001">2Fe-2S</keyword>
<dbReference type="CDD" id="cd06215">
    <property type="entry name" value="FNR_iron_sulfur_binding_1"/>
    <property type="match status" value="1"/>
</dbReference>
<gene>
    <name evidence="12" type="ORF">SAMN04488107_1593</name>
</gene>
<evidence type="ECO:0000256" key="1">
    <source>
        <dbReference type="ARBA" id="ARBA00001974"/>
    </source>
</evidence>
<keyword evidence="5" id="KW-0274">FAD</keyword>
<feature type="domain" description="2Fe-2S ferredoxin-type" evidence="10">
    <location>
        <begin position="310"/>
        <end position="394"/>
    </location>
</feature>
<keyword evidence="6" id="KW-0560">Oxidoreductase</keyword>
<evidence type="ECO:0000256" key="7">
    <source>
        <dbReference type="ARBA" id="ARBA00023004"/>
    </source>
</evidence>
<sequence length="394" mass="42302">MTASPSPVAVLDAGPPAPPPAGGHAGLTPHPSVLPVWGETDDSTLVCRRVLDVTHDVKTFLFESGDPALFHYHPGQFLTLRLQIGGRAVDRCYTISTPPTRPHLIGITVKRQPGGLVSNWLHDTMRPGHRISADGPFGLFSPAQHPAGKYLFLSAGSGVTPLMSMTRTLYDLGADTDVLFVHSARTPSDIIFRRELDVMASTAPTVRVAHVCERDSPREPWVGLRGFLSGEMLRVLAPDLHEREVFCCGPTPYMAAVRHMLVAAGFDMTRYHEESFSFEELTMRATPAPADAAGTDGSQPASAGEQTVAYSVEFVRSGRTFRCGADENVLDAAYAAGLTPPSSCGQGMCGTCKTTVLSGAVDMQHQGGIRPREIAQNKLLICCSKPLSDLRIDA</sequence>
<evidence type="ECO:0000256" key="8">
    <source>
        <dbReference type="ARBA" id="ARBA00023014"/>
    </source>
</evidence>
<dbReference type="InterPro" id="IPR017938">
    <property type="entry name" value="Riboflavin_synthase-like_b-brl"/>
</dbReference>
<dbReference type="GO" id="GO:0016491">
    <property type="term" value="F:oxidoreductase activity"/>
    <property type="evidence" value="ECO:0007669"/>
    <property type="project" value="UniProtKB-KW"/>
</dbReference>
<dbReference type="InterPro" id="IPR006058">
    <property type="entry name" value="2Fe2S_fd_BS"/>
</dbReference>
<feature type="domain" description="FAD-binding FR-type" evidence="11">
    <location>
        <begin position="38"/>
        <end position="143"/>
    </location>
</feature>
<dbReference type="Proteomes" id="UP000198386">
    <property type="component" value="Unassembled WGS sequence"/>
</dbReference>
<dbReference type="GO" id="GO:0046872">
    <property type="term" value="F:metal ion binding"/>
    <property type="evidence" value="ECO:0007669"/>
    <property type="project" value="UniProtKB-KW"/>
</dbReference>
<dbReference type="InterPro" id="IPR017927">
    <property type="entry name" value="FAD-bd_FR_type"/>
</dbReference>
<keyword evidence="13" id="KW-1185">Reference proteome</keyword>
<dbReference type="AlphaFoldDB" id="A0A239C4Y0"/>
<keyword evidence="2" id="KW-0285">Flavoprotein</keyword>
<accession>A0A239C4Y0</accession>
<name>A0A239C4Y0_9ACTN</name>
<feature type="region of interest" description="Disordered" evidence="9">
    <location>
        <begin position="1"/>
        <end position="28"/>
    </location>
</feature>
<dbReference type="InterPro" id="IPR036010">
    <property type="entry name" value="2Fe-2S_ferredoxin-like_sf"/>
</dbReference>
<dbReference type="SUPFAM" id="SSF54292">
    <property type="entry name" value="2Fe-2S ferredoxin-like"/>
    <property type="match status" value="1"/>
</dbReference>
<dbReference type="Pfam" id="PF00970">
    <property type="entry name" value="FAD_binding_6"/>
    <property type="match status" value="1"/>
</dbReference>
<dbReference type="GO" id="GO:0051537">
    <property type="term" value="F:2 iron, 2 sulfur cluster binding"/>
    <property type="evidence" value="ECO:0007669"/>
    <property type="project" value="UniProtKB-KW"/>
</dbReference>